<sequence length="39" mass="4466">MFPFLIGKVLTKSDWNHCYAAYSFPFLIGKVLTTAFKPL</sequence>
<evidence type="ECO:0000313" key="2">
    <source>
        <dbReference type="Proteomes" id="UP000003434"/>
    </source>
</evidence>
<name>E6LNU8_9FIRM</name>
<dbReference type="EMBL" id="AEPW01000069">
    <property type="protein sequence ID" value="EFU76453.1"/>
    <property type="molecule type" value="Genomic_DNA"/>
</dbReference>
<proteinExistence type="predicted"/>
<gene>
    <name evidence="1" type="ORF">HMPREF0381_1633</name>
</gene>
<protein>
    <submittedName>
        <fullName evidence="1">Uncharacterized protein</fullName>
    </submittedName>
</protein>
<reference evidence="1 2" key="1">
    <citation type="submission" date="2010-12" db="EMBL/GenBank/DDBJ databases">
        <authorList>
            <person name="Muzny D."/>
            <person name="Qin X."/>
            <person name="Deng J."/>
            <person name="Jiang H."/>
            <person name="Liu Y."/>
            <person name="Qu J."/>
            <person name="Song X.-Z."/>
            <person name="Zhang L."/>
            <person name="Thornton R."/>
            <person name="Coyle M."/>
            <person name="Francisco L."/>
            <person name="Jackson L."/>
            <person name="Javaid M."/>
            <person name="Korchina V."/>
            <person name="Kovar C."/>
            <person name="Mata R."/>
            <person name="Mathew T."/>
            <person name="Ngo R."/>
            <person name="Nguyen L."/>
            <person name="Nguyen N."/>
            <person name="Okwuonu G."/>
            <person name="Ongeri F."/>
            <person name="Pham C."/>
            <person name="Simmons D."/>
            <person name="Wilczek-Boney K."/>
            <person name="Hale W."/>
            <person name="Jakkamsetti A."/>
            <person name="Pham P."/>
            <person name="Ruth R."/>
            <person name="San Lucas F."/>
            <person name="Warren J."/>
            <person name="Zhang J."/>
            <person name="Zhao Z."/>
            <person name="Zhou C."/>
            <person name="Zhu D."/>
            <person name="Lee S."/>
            <person name="Bess C."/>
            <person name="Blankenburg K."/>
            <person name="Forbes L."/>
            <person name="Fu Q."/>
            <person name="Gubbala S."/>
            <person name="Hirani K."/>
            <person name="Jayaseelan J.C."/>
            <person name="Lara F."/>
            <person name="Munidasa M."/>
            <person name="Palculict T."/>
            <person name="Patil S."/>
            <person name="Pu L.-L."/>
            <person name="Saada N."/>
            <person name="Tang L."/>
            <person name="Weissenberger G."/>
            <person name="Zhu Y."/>
            <person name="Hemphill L."/>
            <person name="Shang Y."/>
            <person name="Youmans B."/>
            <person name="Ayvaz T."/>
            <person name="Ross M."/>
            <person name="Santibanez J."/>
            <person name="Aqrawi P."/>
            <person name="Gross S."/>
            <person name="Joshi V."/>
            <person name="Fowler G."/>
            <person name="Nazareth L."/>
            <person name="Reid J."/>
            <person name="Worley K."/>
            <person name="Petrosino J."/>
            <person name="Highlander S."/>
            <person name="Gibbs R."/>
        </authorList>
    </citation>
    <scope>NUCLEOTIDE SEQUENCE [LARGE SCALE GENOMIC DNA]</scope>
    <source>
        <strain evidence="1 2">DSM 3986</strain>
    </source>
</reference>
<accession>E6LNU8</accession>
<dbReference type="Proteomes" id="UP000003434">
    <property type="component" value="Unassembled WGS sequence"/>
</dbReference>
<comment type="caution">
    <text evidence="1">The sequence shown here is derived from an EMBL/GenBank/DDBJ whole genome shotgun (WGS) entry which is preliminary data.</text>
</comment>
<organism evidence="1 2">
    <name type="scientific">Lachnoanaerobaculum saburreum DSM 3986</name>
    <dbReference type="NCBI Taxonomy" id="887325"/>
    <lineage>
        <taxon>Bacteria</taxon>
        <taxon>Bacillati</taxon>
        <taxon>Bacillota</taxon>
        <taxon>Clostridia</taxon>
        <taxon>Lachnospirales</taxon>
        <taxon>Lachnospiraceae</taxon>
        <taxon>Lachnoanaerobaculum</taxon>
    </lineage>
</organism>
<dbReference type="AlphaFoldDB" id="E6LNU8"/>
<dbReference type="HOGENOM" id="CLU_3311969_0_0_9"/>
<evidence type="ECO:0000313" key="1">
    <source>
        <dbReference type="EMBL" id="EFU76453.1"/>
    </source>
</evidence>